<dbReference type="InterPro" id="IPR036852">
    <property type="entry name" value="Peptidase_S8/S53_dom_sf"/>
</dbReference>
<organism evidence="7 8">
    <name type="scientific">Pyrobaculum aerophilum</name>
    <dbReference type="NCBI Taxonomy" id="13773"/>
    <lineage>
        <taxon>Archaea</taxon>
        <taxon>Thermoproteota</taxon>
        <taxon>Thermoprotei</taxon>
        <taxon>Thermoproteales</taxon>
        <taxon>Thermoproteaceae</taxon>
        <taxon>Pyrobaculum</taxon>
    </lineage>
</organism>
<dbReference type="Gene3D" id="3.40.50.200">
    <property type="entry name" value="Peptidase S8/S53 domain"/>
    <property type="match status" value="2"/>
</dbReference>
<dbReference type="InterPro" id="IPR000209">
    <property type="entry name" value="Peptidase_S8/S53_dom"/>
</dbReference>
<keyword evidence="3 4" id="KW-0720">Serine protease</keyword>
<dbReference type="PROSITE" id="PS00137">
    <property type="entry name" value="SUBTILASE_HIS"/>
    <property type="match status" value="1"/>
</dbReference>
<dbReference type="PROSITE" id="PS51892">
    <property type="entry name" value="SUBTILASE"/>
    <property type="match status" value="1"/>
</dbReference>
<dbReference type="Proteomes" id="UP000256877">
    <property type="component" value="Unassembled WGS sequence"/>
</dbReference>
<dbReference type="RefSeq" id="WP_116421811.1">
    <property type="nucleotide sequence ID" value="NZ_NMUE01000046.1"/>
</dbReference>
<gene>
    <name evidence="6" type="ORF">CGL51_11465</name>
    <name evidence="7" type="ORF">CGL52_13000</name>
</gene>
<dbReference type="FunFam" id="3.40.50.200:FF:000050">
    <property type="entry name" value="Surface layer-associated STABLE protease, conjectural"/>
    <property type="match status" value="1"/>
</dbReference>
<dbReference type="PROSITE" id="PS00018">
    <property type="entry name" value="EF_HAND_1"/>
    <property type="match status" value="1"/>
</dbReference>
<dbReference type="SUPFAM" id="SSF52743">
    <property type="entry name" value="Subtilisin-like"/>
    <property type="match status" value="1"/>
</dbReference>
<dbReference type="InterPro" id="IPR034041">
    <property type="entry name" value="STABLE_peptidase"/>
</dbReference>
<dbReference type="Pfam" id="PF00082">
    <property type="entry name" value="Peptidase_S8"/>
    <property type="match status" value="1"/>
</dbReference>
<name>A0A371QXM9_9CREN</name>
<dbReference type="InterPro" id="IPR022398">
    <property type="entry name" value="Peptidase_S8_His-AS"/>
</dbReference>
<accession>A0A371QXM9</accession>
<sequence>MNSKYLFAVIIFATIFLYAQTPKISGANPAILDTDTPVLAKITVSDINALASQFKTTPKIQKVKVMGKETSVVAISINGLNIQGRLDGTSASLYYKGPAKALREIAKSPHVQSVFIKVIPEIPPRDFFADAATLFEKGPGAPQPNLPVMREIIGASRVEQLFGVNGTGVVIAIVDTGVDYGHPDLQDALAWLIKTSDGKEIIAASIATTGTSLQYKTLKGQTATIPLSQISSVEPLVLDADESQVLLLESFTASGGYIATSGMTFAVIDGPTLEFVNATCNYKVAGLVSKSGVYKFGMTKLLIPWYGGYVQVGVVMYDPDQPGLYTAARVDINNNCDFTDDPELRYYGNRLIVDSQSSPTVSLGVAGGYFYDWGLWFDIYAKFYPGWDLAGNYLSIFYDFNSHGTACSSVAAGRGKAAYNLGYLGQQRLRGIAPGAKVLGVKGLWWGMVEPGMMWAAGFDVNSEGQWHWTGQKRSHVISNSWGISTFIYDYAAFGYDFESAVINALATPGFLDRNYPGIVIVHAGGNGGYGFGTITSPGAAVGAITVGAATSGHFWLALGMPFNGFRWGDIISWSLRGPTPAGYVKPDVVNIGAFGIAAYPVGWGRYYYGIPEDWDIFGGTSQATPLTAGVVALVLSSIADKADPASVDPFLVRQFIASTAVDIGYTPYTAGHGFVNATAAVIAARSYFGLTAPKAPVALFSTDSRVNLGASWDFQWRVNIPLYFGYLLNNVLTTQWATYLQIGVPQPNIGMTTLYLSALPGGQGVGQITVRAVNSPLSVSASAVALTPVYKKSVVVNIPVRTAGGYFTMQQLGFDENALRQADLVVFRMAYSFSAFDPEFNYAENTRPVLWIFGWADLNGDGAISANELTWINYGYQRGTATEVPVSKPSTKLLPNQRLVLRIDVRPVRAPYPPSVPVTVEVVAYKRTPAPDVQVLPAGVVLSRGQSFTFTVAVRPPPSAAPTAYERLIVFNINDTNYVVPLSYVVRASVPVNTAYTLTAGRSDSWYNASEVRGGNDWAWRYESGDWRVFYISTPTLARGLYVDFAWRCANTSLVVYTLAGDGFFAGYFWNQGASFHRHLGSGKFMWTGTGGQTRIVALPSASFAVPISVNGYVYSTMSASYPVSASRSFTVVVRTSLYGGCGTGEVINGVARPFIEPSDVPIIFTSAPFARTALSRPPIDYLLAIKSASVLGGGFVVPMATWGQDLRFNMYLIKTPLFLDYVALLYSPTYATWYRTGGNNFGRYPWYAVEGVSVIS</sequence>
<protein>
    <submittedName>
        <fullName evidence="7">Peptidase S8</fullName>
    </submittedName>
</protein>
<dbReference type="InterPro" id="IPR023828">
    <property type="entry name" value="Peptidase_S8_Ser-AS"/>
</dbReference>
<dbReference type="OrthoDB" id="27270at2157"/>
<evidence type="ECO:0000256" key="1">
    <source>
        <dbReference type="ARBA" id="ARBA00022670"/>
    </source>
</evidence>
<dbReference type="EMBL" id="NMUE01000046">
    <property type="protein sequence ID" value="RFA93990.1"/>
    <property type="molecule type" value="Genomic_DNA"/>
</dbReference>
<dbReference type="GO" id="GO:0016020">
    <property type="term" value="C:membrane"/>
    <property type="evidence" value="ECO:0007669"/>
    <property type="project" value="TreeGrafter"/>
</dbReference>
<evidence type="ECO:0000256" key="4">
    <source>
        <dbReference type="RuleBase" id="RU003355"/>
    </source>
</evidence>
<dbReference type="PROSITE" id="PS00138">
    <property type="entry name" value="SUBTILASE_SER"/>
    <property type="match status" value="1"/>
</dbReference>
<reference evidence="8 9" key="1">
    <citation type="submission" date="2017-07" db="EMBL/GenBank/DDBJ databases">
        <title>Draft genome sequence of aerobic hyperthermophilic archaea, Pyrobaculum aerophilum YKB31 and YKB32.</title>
        <authorList>
            <person name="Mochizuki T."/>
            <person name="Berliner A.J."/>
            <person name="Yoshida-Takashima Y."/>
            <person name="Takaki Y."/>
            <person name="Nunoura T."/>
            <person name="Takai K."/>
        </authorList>
    </citation>
    <scope>NUCLEOTIDE SEQUENCE [LARGE SCALE GENOMIC DNA]</scope>
    <source>
        <strain evidence="6 9">YKB31</strain>
        <strain evidence="7 8">YKB32</strain>
    </source>
</reference>
<dbReference type="EMBL" id="NMUF01000059">
    <property type="protein sequence ID" value="RFA95301.1"/>
    <property type="molecule type" value="Genomic_DNA"/>
</dbReference>
<evidence type="ECO:0000313" key="8">
    <source>
        <dbReference type="Proteomes" id="UP000256877"/>
    </source>
</evidence>
<dbReference type="AlphaFoldDB" id="A0A371QXM9"/>
<evidence type="ECO:0000313" key="7">
    <source>
        <dbReference type="EMBL" id="RFA95301.1"/>
    </source>
</evidence>
<keyword evidence="2 4" id="KW-0378">Hydrolase</keyword>
<evidence type="ECO:0000256" key="3">
    <source>
        <dbReference type="ARBA" id="ARBA00022825"/>
    </source>
</evidence>
<comment type="similarity">
    <text evidence="4">Belongs to the peptidase S8 family.</text>
</comment>
<dbReference type="PRINTS" id="PR00723">
    <property type="entry name" value="SUBTILISIN"/>
</dbReference>
<dbReference type="PANTHER" id="PTHR42884">
    <property type="entry name" value="PROPROTEIN CONVERTASE SUBTILISIN/KEXIN-RELATED"/>
    <property type="match status" value="1"/>
</dbReference>
<evidence type="ECO:0000259" key="5">
    <source>
        <dbReference type="Pfam" id="PF00082"/>
    </source>
</evidence>
<dbReference type="InterPro" id="IPR015500">
    <property type="entry name" value="Peptidase_S8_subtilisin-rel"/>
</dbReference>
<evidence type="ECO:0000313" key="9">
    <source>
        <dbReference type="Proteomes" id="UP000257123"/>
    </source>
</evidence>
<dbReference type="CDD" id="cd07497">
    <property type="entry name" value="Peptidases_S8_14"/>
    <property type="match status" value="1"/>
</dbReference>
<dbReference type="Proteomes" id="UP000257123">
    <property type="component" value="Unassembled WGS sequence"/>
</dbReference>
<dbReference type="InterPro" id="IPR023827">
    <property type="entry name" value="Peptidase_S8_Asp-AS"/>
</dbReference>
<proteinExistence type="inferred from homology"/>
<dbReference type="PANTHER" id="PTHR42884:SF14">
    <property type="entry name" value="NEUROENDOCRINE CONVERTASE 1"/>
    <property type="match status" value="1"/>
</dbReference>
<dbReference type="PROSITE" id="PS00136">
    <property type="entry name" value="SUBTILASE_ASP"/>
    <property type="match status" value="1"/>
</dbReference>
<keyword evidence="1 4" id="KW-0645">Protease</keyword>
<feature type="domain" description="Peptidase S8/S53" evidence="5">
    <location>
        <begin position="166"/>
        <end position="663"/>
    </location>
</feature>
<dbReference type="GO" id="GO:0004252">
    <property type="term" value="F:serine-type endopeptidase activity"/>
    <property type="evidence" value="ECO:0007669"/>
    <property type="project" value="InterPro"/>
</dbReference>
<dbReference type="InterPro" id="IPR018247">
    <property type="entry name" value="EF_Hand_1_Ca_BS"/>
</dbReference>
<dbReference type="GO" id="GO:0016485">
    <property type="term" value="P:protein processing"/>
    <property type="evidence" value="ECO:0007669"/>
    <property type="project" value="TreeGrafter"/>
</dbReference>
<evidence type="ECO:0000256" key="2">
    <source>
        <dbReference type="ARBA" id="ARBA00022801"/>
    </source>
</evidence>
<evidence type="ECO:0000313" key="6">
    <source>
        <dbReference type="EMBL" id="RFA93990.1"/>
    </source>
</evidence>
<comment type="caution">
    <text evidence="7">The sequence shown here is derived from an EMBL/GenBank/DDBJ whole genome shotgun (WGS) entry which is preliminary data.</text>
</comment>